<comment type="similarity">
    <text evidence="2">Belongs to the EamA transporter family.</text>
</comment>
<dbReference type="RefSeq" id="WP_035193461.1">
    <property type="nucleotide sequence ID" value="NZ_JJRY01000002.1"/>
</dbReference>
<feature type="transmembrane region" description="Helical" evidence="7">
    <location>
        <begin position="221"/>
        <end position="244"/>
    </location>
</feature>
<evidence type="ECO:0000259" key="8">
    <source>
        <dbReference type="Pfam" id="PF00892"/>
    </source>
</evidence>
<accession>A0A072NSA1</accession>
<feature type="transmembrane region" description="Helical" evidence="7">
    <location>
        <begin position="281"/>
        <end position="298"/>
    </location>
</feature>
<dbReference type="InterPro" id="IPR037185">
    <property type="entry name" value="EmrE-like"/>
</dbReference>
<organism evidence="9 10">
    <name type="scientific">Schinkia azotoformans MEV2011</name>
    <dbReference type="NCBI Taxonomy" id="1348973"/>
    <lineage>
        <taxon>Bacteria</taxon>
        <taxon>Bacillati</taxon>
        <taxon>Bacillota</taxon>
        <taxon>Bacilli</taxon>
        <taxon>Bacillales</taxon>
        <taxon>Bacillaceae</taxon>
        <taxon>Calidifontibacillus/Schinkia group</taxon>
        <taxon>Schinkia</taxon>
    </lineage>
</organism>
<dbReference type="PANTHER" id="PTHR32322:SF18">
    <property type="entry name" value="S-ADENOSYLMETHIONINE_S-ADENOSYLHOMOCYSTEINE TRANSPORTER"/>
    <property type="match status" value="1"/>
</dbReference>
<keyword evidence="6 7" id="KW-0472">Membrane</keyword>
<dbReference type="SUPFAM" id="SSF103481">
    <property type="entry name" value="Multidrug resistance efflux transporter EmrE"/>
    <property type="match status" value="2"/>
</dbReference>
<feature type="transmembrane region" description="Helical" evidence="7">
    <location>
        <begin position="45"/>
        <end position="63"/>
    </location>
</feature>
<dbReference type="GO" id="GO:0005886">
    <property type="term" value="C:plasma membrane"/>
    <property type="evidence" value="ECO:0007669"/>
    <property type="project" value="UniProtKB-SubCell"/>
</dbReference>
<feature type="transmembrane region" description="Helical" evidence="7">
    <location>
        <begin position="83"/>
        <end position="101"/>
    </location>
</feature>
<evidence type="ECO:0000256" key="4">
    <source>
        <dbReference type="ARBA" id="ARBA00022692"/>
    </source>
</evidence>
<dbReference type="OrthoDB" id="9810818at2"/>
<dbReference type="AlphaFoldDB" id="A0A072NSA1"/>
<comment type="caution">
    <text evidence="9">The sequence shown here is derived from an EMBL/GenBank/DDBJ whole genome shotgun (WGS) entry which is preliminary data.</text>
</comment>
<dbReference type="Proteomes" id="UP000027936">
    <property type="component" value="Unassembled WGS sequence"/>
</dbReference>
<feature type="transmembrane region" description="Helical" evidence="7">
    <location>
        <begin position="256"/>
        <end position="275"/>
    </location>
</feature>
<sequence length="304" mass="33525">MQAEAIASKSKALGIFLVLSSALLWGLSGTVAQYLFQVKGFSPEWLVTVRLIVSGLILLIISFAKNKRTVFKIWKSKNDSMSLIMFSILGMLSVQYTYFVAIDASNAATATFLQYLAPAMIAVYFVFLNKKLPNGKELLALAFALVGTFLLVTKGTVDSLSISKEALFWGIASAFALAYYTIKPKSLLDHWDSPTIIGWAMVIGGLGISIVHPPWQFVGTWSIGSLFFVLFIFLFGTLIPYYCYLESLKYISPSETSMLASIEPLSAAIVSVIWLKTTFVMMEWIGALFILGTILILSNDKKPI</sequence>
<evidence type="ECO:0000256" key="7">
    <source>
        <dbReference type="SAM" id="Phobius"/>
    </source>
</evidence>
<gene>
    <name evidence="9" type="ORF">M670_00794</name>
</gene>
<dbReference type="InterPro" id="IPR050638">
    <property type="entry name" value="AA-Vitamin_Transporters"/>
</dbReference>
<evidence type="ECO:0000313" key="10">
    <source>
        <dbReference type="Proteomes" id="UP000027936"/>
    </source>
</evidence>
<protein>
    <submittedName>
        <fullName evidence="9">Putative permease, DMT superfamily</fullName>
    </submittedName>
</protein>
<feature type="domain" description="EamA" evidence="8">
    <location>
        <begin position="13"/>
        <end position="152"/>
    </location>
</feature>
<evidence type="ECO:0000256" key="3">
    <source>
        <dbReference type="ARBA" id="ARBA00022475"/>
    </source>
</evidence>
<feature type="transmembrane region" description="Helical" evidence="7">
    <location>
        <begin position="138"/>
        <end position="154"/>
    </location>
</feature>
<name>A0A072NSA1_SCHAZ</name>
<feature type="transmembrane region" description="Helical" evidence="7">
    <location>
        <begin position="194"/>
        <end position="215"/>
    </location>
</feature>
<keyword evidence="4 7" id="KW-0812">Transmembrane</keyword>
<proteinExistence type="inferred from homology"/>
<evidence type="ECO:0000256" key="6">
    <source>
        <dbReference type="ARBA" id="ARBA00023136"/>
    </source>
</evidence>
<evidence type="ECO:0000256" key="1">
    <source>
        <dbReference type="ARBA" id="ARBA00004651"/>
    </source>
</evidence>
<feature type="domain" description="EamA" evidence="8">
    <location>
        <begin position="166"/>
        <end position="298"/>
    </location>
</feature>
<evidence type="ECO:0000256" key="2">
    <source>
        <dbReference type="ARBA" id="ARBA00007362"/>
    </source>
</evidence>
<keyword evidence="5 7" id="KW-1133">Transmembrane helix</keyword>
<evidence type="ECO:0000313" key="9">
    <source>
        <dbReference type="EMBL" id="KEF39773.1"/>
    </source>
</evidence>
<dbReference type="Pfam" id="PF00892">
    <property type="entry name" value="EamA"/>
    <property type="match status" value="2"/>
</dbReference>
<reference evidence="9 10" key="1">
    <citation type="submission" date="2014-04" db="EMBL/GenBank/DDBJ databases">
        <title>Draft genome sequence of Bacillus azotoformans MEV2011, a (co-) denitrifying strain unable to grow in the presence of oxygen.</title>
        <authorList>
            <person name="Nielsen M."/>
            <person name="Schreiber L."/>
            <person name="Finster K."/>
            <person name="Schramm A."/>
        </authorList>
    </citation>
    <scope>NUCLEOTIDE SEQUENCE [LARGE SCALE GENOMIC DNA]</scope>
    <source>
        <strain evidence="9 10">MEV2011</strain>
    </source>
</reference>
<feature type="transmembrane region" description="Helical" evidence="7">
    <location>
        <begin position="107"/>
        <end position="126"/>
    </location>
</feature>
<dbReference type="PATRIC" id="fig|1348973.3.peg.766"/>
<dbReference type="EMBL" id="JJRY01000002">
    <property type="protein sequence ID" value="KEF39773.1"/>
    <property type="molecule type" value="Genomic_DNA"/>
</dbReference>
<comment type="subcellular location">
    <subcellularLocation>
        <location evidence="1">Cell membrane</location>
        <topology evidence="1">Multi-pass membrane protein</topology>
    </subcellularLocation>
</comment>
<dbReference type="PANTHER" id="PTHR32322">
    <property type="entry name" value="INNER MEMBRANE TRANSPORTER"/>
    <property type="match status" value="1"/>
</dbReference>
<keyword evidence="3" id="KW-1003">Cell membrane</keyword>
<dbReference type="InterPro" id="IPR000620">
    <property type="entry name" value="EamA_dom"/>
</dbReference>
<evidence type="ECO:0000256" key="5">
    <source>
        <dbReference type="ARBA" id="ARBA00022989"/>
    </source>
</evidence>
<feature type="transmembrane region" description="Helical" evidence="7">
    <location>
        <begin position="166"/>
        <end position="182"/>
    </location>
</feature>